<dbReference type="EnsemblBacteria" id="AAR35841">
    <property type="protein sequence ID" value="AAR35841"/>
    <property type="gene ID" value="GSU2468"/>
</dbReference>
<proteinExistence type="predicted"/>
<dbReference type="HOGENOM" id="CLU_138548_0_0_7"/>
<dbReference type="STRING" id="243231.GSU2468"/>
<dbReference type="RefSeq" id="WP_010943106.1">
    <property type="nucleotide sequence ID" value="NC_002939.5"/>
</dbReference>
<gene>
    <name evidence="1" type="ordered locus">GSU2468</name>
</gene>
<dbReference type="Proteomes" id="UP000000577">
    <property type="component" value="Chromosome"/>
</dbReference>
<reference evidence="1 2" key="2">
    <citation type="journal article" date="2012" name="BMC Genomics">
        <title>Comparative genomic analysis of Geobacter sulfurreducens KN400, a strain with enhanced capacity for extracellular electron transfer and electricity production.</title>
        <authorList>
            <person name="Butler J.E."/>
            <person name="Young N.D."/>
            <person name="Aklujkar M."/>
            <person name="Lovley D.R."/>
        </authorList>
    </citation>
    <scope>NUCLEOTIDE SEQUENCE [LARGE SCALE GENOMIC DNA]</scope>
    <source>
        <strain evidence="2">ATCC 51573 / DSM 12127 / PCA</strain>
    </source>
</reference>
<name>Q74AC2_GEOSL</name>
<evidence type="ECO:0000313" key="1">
    <source>
        <dbReference type="EMBL" id="AAR35841.1"/>
    </source>
</evidence>
<dbReference type="OrthoDB" id="5396482at2"/>
<dbReference type="EMBL" id="AE017180">
    <property type="protein sequence ID" value="AAR35841.1"/>
    <property type="molecule type" value="Genomic_DNA"/>
</dbReference>
<evidence type="ECO:0000313" key="2">
    <source>
        <dbReference type="Proteomes" id="UP000000577"/>
    </source>
</evidence>
<dbReference type="AlphaFoldDB" id="Q74AC2"/>
<organism evidence="1 2">
    <name type="scientific">Geobacter sulfurreducens (strain ATCC 51573 / DSM 12127 / PCA)</name>
    <dbReference type="NCBI Taxonomy" id="243231"/>
    <lineage>
        <taxon>Bacteria</taxon>
        <taxon>Pseudomonadati</taxon>
        <taxon>Thermodesulfobacteriota</taxon>
        <taxon>Desulfuromonadia</taxon>
        <taxon>Geobacterales</taxon>
        <taxon>Geobacteraceae</taxon>
        <taxon>Geobacter</taxon>
    </lineage>
</organism>
<dbReference type="PATRIC" id="fig|243231.5.peg.2495"/>
<dbReference type="eggNOG" id="ENOG50332QF">
    <property type="taxonomic scope" value="Bacteria"/>
</dbReference>
<protein>
    <submittedName>
        <fullName evidence="1">Uncharacterized protein</fullName>
    </submittedName>
</protein>
<reference evidence="1 2" key="1">
    <citation type="journal article" date="2003" name="Science">
        <title>Genome of Geobacter sulfurreducens: metal reduction in subsurface environments.</title>
        <authorList>
            <person name="Methe B.A."/>
            <person name="Nelson K.E."/>
            <person name="Eisen J.A."/>
            <person name="Paulsen I.T."/>
            <person name="Nelson W."/>
            <person name="Heidelberg J.F."/>
            <person name="Wu D."/>
            <person name="Wu M."/>
            <person name="Ward N."/>
            <person name="Beanan M.J."/>
            <person name="Dodson R.J."/>
            <person name="Madupu R."/>
            <person name="Brinkac L.M."/>
            <person name="Daugherty S.C."/>
            <person name="DeBoy R.T."/>
            <person name="Durkin A.S."/>
            <person name="Gwinn M."/>
            <person name="Kolonay J.F."/>
            <person name="Sullivan S.A."/>
            <person name="Haft D.H."/>
            <person name="Selengut J."/>
            <person name="Davidsen T.M."/>
            <person name="Zafar N."/>
            <person name="White O."/>
            <person name="Tran B."/>
            <person name="Romero C."/>
            <person name="Forberger H.A."/>
            <person name="Weidman J."/>
            <person name="Khouri H."/>
            <person name="Feldblyum T.V."/>
            <person name="Utterback T.R."/>
            <person name="Van Aken S.E."/>
            <person name="Lovley D.R."/>
            <person name="Fraser C.M."/>
        </authorList>
    </citation>
    <scope>NUCLEOTIDE SEQUENCE [LARGE SCALE GENOMIC DNA]</scope>
    <source>
        <strain evidence="2">ATCC 51573 / DSM 12127 / PCA</strain>
    </source>
</reference>
<keyword evidence="2" id="KW-1185">Reference proteome</keyword>
<dbReference type="InParanoid" id="Q74AC2"/>
<sequence length="116" mass="13244">MKTRLTLKPGQHGTKSLIKKYGDALVCVRFRYDPETKQRLKTVELIVERSDWTPPPPRFTNDTLVPLRVKATDVAIRNQVKAVGGRWNPEKKLWFVTYGNIVGTPLEKHIDVDGFG</sequence>
<accession>Q74AC2</accession>
<dbReference type="KEGG" id="gsu:GSU2468"/>